<proteinExistence type="predicted"/>
<sequence>MFVVSLNWRAYTGFFMLYFALLLKNVSSPSRPRHILVCLCSVSC</sequence>
<keyword evidence="1" id="KW-0472">Membrane</keyword>
<reference evidence="2" key="1">
    <citation type="submission" date="2014-11" db="EMBL/GenBank/DDBJ databases">
        <authorList>
            <person name="Amaro Gonzalez C."/>
        </authorList>
    </citation>
    <scope>NUCLEOTIDE SEQUENCE</scope>
</reference>
<organism evidence="2">
    <name type="scientific">Anguilla anguilla</name>
    <name type="common">European freshwater eel</name>
    <name type="synonym">Muraena anguilla</name>
    <dbReference type="NCBI Taxonomy" id="7936"/>
    <lineage>
        <taxon>Eukaryota</taxon>
        <taxon>Metazoa</taxon>
        <taxon>Chordata</taxon>
        <taxon>Craniata</taxon>
        <taxon>Vertebrata</taxon>
        <taxon>Euteleostomi</taxon>
        <taxon>Actinopterygii</taxon>
        <taxon>Neopterygii</taxon>
        <taxon>Teleostei</taxon>
        <taxon>Anguilliformes</taxon>
        <taxon>Anguillidae</taxon>
        <taxon>Anguilla</taxon>
    </lineage>
</organism>
<keyword evidence="1" id="KW-1133">Transmembrane helix</keyword>
<dbReference type="EMBL" id="GBXM01063813">
    <property type="protein sequence ID" value="JAH44764.1"/>
    <property type="molecule type" value="Transcribed_RNA"/>
</dbReference>
<feature type="transmembrane region" description="Helical" evidence="1">
    <location>
        <begin position="6"/>
        <end position="23"/>
    </location>
</feature>
<reference evidence="2" key="2">
    <citation type="journal article" date="2015" name="Fish Shellfish Immunol.">
        <title>Early steps in the European eel (Anguilla anguilla)-Vibrio vulnificus interaction in the gills: Role of the RtxA13 toxin.</title>
        <authorList>
            <person name="Callol A."/>
            <person name="Pajuelo D."/>
            <person name="Ebbesson L."/>
            <person name="Teles M."/>
            <person name="MacKenzie S."/>
            <person name="Amaro C."/>
        </authorList>
    </citation>
    <scope>NUCLEOTIDE SEQUENCE</scope>
</reference>
<evidence type="ECO:0000313" key="2">
    <source>
        <dbReference type="EMBL" id="JAH44764.1"/>
    </source>
</evidence>
<dbReference type="AlphaFoldDB" id="A0A0E9STU8"/>
<protein>
    <submittedName>
        <fullName evidence="2">Uncharacterized protein</fullName>
    </submittedName>
</protein>
<name>A0A0E9STU8_ANGAN</name>
<accession>A0A0E9STU8</accession>
<keyword evidence="1" id="KW-0812">Transmembrane</keyword>
<evidence type="ECO:0000256" key="1">
    <source>
        <dbReference type="SAM" id="Phobius"/>
    </source>
</evidence>